<evidence type="ECO:0000256" key="9">
    <source>
        <dbReference type="ARBA" id="ARBA00023136"/>
    </source>
</evidence>
<evidence type="ECO:0000256" key="8">
    <source>
        <dbReference type="ARBA" id="ARBA00022989"/>
    </source>
</evidence>
<evidence type="ECO:0000256" key="5">
    <source>
        <dbReference type="ARBA" id="ARBA00022500"/>
    </source>
</evidence>
<keyword evidence="5 10" id="KW-0145">Chemotaxis</keyword>
<reference evidence="12" key="1">
    <citation type="journal article" date="2019" name="Int. J. Syst. Evol. Microbiol.">
        <title>The Global Catalogue of Microorganisms (GCM) 10K type strain sequencing project: providing services to taxonomists for standard genome sequencing and annotation.</title>
        <authorList>
            <consortium name="The Broad Institute Genomics Platform"/>
            <consortium name="The Broad Institute Genome Sequencing Center for Infectious Disease"/>
            <person name="Wu L."/>
            <person name="Ma J."/>
        </authorList>
    </citation>
    <scope>NUCLEOTIDE SEQUENCE [LARGE SCALE GENOMIC DNA]</scope>
    <source>
        <strain evidence="12">CCM 7132</strain>
    </source>
</reference>
<sequence>MSESQFDDALDINPVDDDRLGKVAHPKKRRFAIIAGILAIGLLGGSTYLGIQKGWIFGQNKSASSTTASTAPQHTTFLTIPAVISSLDNGDSRPVYVKMATKLEIEGKESEASLKRFIPEIQDIFQTYLHETRPQEIRGNGIYRLRETLLRRLRVQVAPLKVTNFYITEFLIQ</sequence>
<comment type="caution">
    <text evidence="11">The sequence shown here is derived from an EMBL/GenBank/DDBJ whole genome shotgun (WGS) entry which is preliminary data.</text>
</comment>
<dbReference type="InterPro" id="IPR005503">
    <property type="entry name" value="FliL"/>
</dbReference>
<proteinExistence type="inferred from homology"/>
<keyword evidence="11" id="KW-0282">Flagellum</keyword>
<evidence type="ECO:0000256" key="2">
    <source>
        <dbReference type="ARBA" id="ARBA00004162"/>
    </source>
</evidence>
<feature type="transmembrane region" description="Helical" evidence="10">
    <location>
        <begin position="31"/>
        <end position="51"/>
    </location>
</feature>
<keyword evidence="11" id="KW-0969">Cilium</keyword>
<dbReference type="PANTHER" id="PTHR35091:SF2">
    <property type="entry name" value="FLAGELLAR PROTEIN FLIL"/>
    <property type="match status" value="1"/>
</dbReference>
<evidence type="ECO:0000313" key="12">
    <source>
        <dbReference type="Proteomes" id="UP000637769"/>
    </source>
</evidence>
<evidence type="ECO:0000256" key="3">
    <source>
        <dbReference type="ARBA" id="ARBA00008281"/>
    </source>
</evidence>
<keyword evidence="4" id="KW-1003">Cell membrane</keyword>
<evidence type="ECO:0000256" key="6">
    <source>
        <dbReference type="ARBA" id="ARBA00022692"/>
    </source>
</evidence>
<keyword evidence="7 10" id="KW-0283">Flagellar rotation</keyword>
<gene>
    <name evidence="11" type="primary">fliL</name>
    <name evidence="11" type="ORF">GCM10007207_00430</name>
</gene>
<dbReference type="PANTHER" id="PTHR35091">
    <property type="entry name" value="FLAGELLAR PROTEIN FLIL"/>
    <property type="match status" value="1"/>
</dbReference>
<accession>A0ABQ1L778</accession>
<comment type="function">
    <text evidence="1 10">Controls the rotational direction of flagella during chemotaxis.</text>
</comment>
<name>A0ABQ1L778_9PROT</name>
<protein>
    <recommendedName>
        <fullName evidence="10">Flagellar protein FliL</fullName>
    </recommendedName>
</protein>
<keyword evidence="11" id="KW-0966">Cell projection</keyword>
<dbReference type="EMBL" id="BMCH01000001">
    <property type="protein sequence ID" value="GGC19099.1"/>
    <property type="molecule type" value="Genomic_DNA"/>
</dbReference>
<comment type="subcellular location">
    <subcellularLocation>
        <location evidence="10">Cell inner membrane</location>
    </subcellularLocation>
    <subcellularLocation>
        <location evidence="2">Cell membrane</location>
        <topology evidence="2">Single-pass membrane protein</topology>
    </subcellularLocation>
</comment>
<keyword evidence="12" id="KW-1185">Reference proteome</keyword>
<keyword evidence="6 10" id="KW-0812">Transmembrane</keyword>
<keyword evidence="8 10" id="KW-1133">Transmembrane helix</keyword>
<comment type="similarity">
    <text evidence="3 10">Belongs to the FliL family.</text>
</comment>
<evidence type="ECO:0000313" key="11">
    <source>
        <dbReference type="EMBL" id="GGC19099.1"/>
    </source>
</evidence>
<evidence type="ECO:0000256" key="7">
    <source>
        <dbReference type="ARBA" id="ARBA00022779"/>
    </source>
</evidence>
<evidence type="ECO:0000256" key="4">
    <source>
        <dbReference type="ARBA" id="ARBA00022475"/>
    </source>
</evidence>
<keyword evidence="9 10" id="KW-0472">Membrane</keyword>
<evidence type="ECO:0000256" key="1">
    <source>
        <dbReference type="ARBA" id="ARBA00002254"/>
    </source>
</evidence>
<dbReference type="RefSeq" id="WP_188424454.1">
    <property type="nucleotide sequence ID" value="NZ_BMCH01000001.1"/>
</dbReference>
<evidence type="ECO:0000256" key="10">
    <source>
        <dbReference type="RuleBase" id="RU364125"/>
    </source>
</evidence>
<keyword evidence="10" id="KW-0997">Cell inner membrane</keyword>
<organism evidence="11 12">
    <name type="scientific">Asaia siamensis</name>
    <dbReference type="NCBI Taxonomy" id="110479"/>
    <lineage>
        <taxon>Bacteria</taxon>
        <taxon>Pseudomonadati</taxon>
        <taxon>Pseudomonadota</taxon>
        <taxon>Alphaproteobacteria</taxon>
        <taxon>Acetobacterales</taxon>
        <taxon>Acetobacteraceae</taxon>
        <taxon>Asaia</taxon>
    </lineage>
</organism>
<dbReference type="Proteomes" id="UP000637769">
    <property type="component" value="Unassembled WGS sequence"/>
</dbReference>
<dbReference type="Pfam" id="PF03748">
    <property type="entry name" value="FliL"/>
    <property type="match status" value="1"/>
</dbReference>